<dbReference type="FunFam" id="3.50.50.60:FF:000228">
    <property type="entry name" value="FAD-containing monooxygenase EthA"/>
    <property type="match status" value="1"/>
</dbReference>
<dbReference type="InterPro" id="IPR036188">
    <property type="entry name" value="FAD/NAD-bd_sf"/>
</dbReference>
<dbReference type="SUPFAM" id="SSF51905">
    <property type="entry name" value="FAD/NAD(P)-binding domain"/>
    <property type="match status" value="2"/>
</dbReference>
<dbReference type="OrthoDB" id="312624at2"/>
<accession>A0A5S9PHX7</accession>
<dbReference type="InterPro" id="IPR051820">
    <property type="entry name" value="FAD-binding_MO"/>
</dbReference>
<dbReference type="PANTHER" id="PTHR43872">
    <property type="entry name" value="MONOOXYGENASE, PUTATIVE (AFU_ORTHOLOGUE AFUA_8G02570)-RELATED"/>
    <property type="match status" value="1"/>
</dbReference>
<evidence type="ECO:0000256" key="7">
    <source>
        <dbReference type="ARBA" id="ARBA00023033"/>
    </source>
</evidence>
<dbReference type="PRINTS" id="PR00411">
    <property type="entry name" value="PNDRDTASEI"/>
</dbReference>
<keyword evidence="7 8" id="KW-0503">Monooxygenase</keyword>
<reference evidence="8 9" key="1">
    <citation type="submission" date="2019-11" db="EMBL/GenBank/DDBJ databases">
        <authorList>
            <person name="Holert J."/>
        </authorList>
    </citation>
    <scope>NUCLEOTIDE SEQUENCE [LARGE SCALE GENOMIC DNA]</scope>
    <source>
        <strain evidence="8">SB11_3</strain>
    </source>
</reference>
<dbReference type="AlphaFoldDB" id="A0A5S9PHX7"/>
<dbReference type="PANTHER" id="PTHR43872:SF1">
    <property type="entry name" value="MONOOXYGENASE, PUTATIVE (AFU_ORTHOLOGUE AFUA_8G02570)-RELATED"/>
    <property type="match status" value="1"/>
</dbReference>
<organism evidence="8 9">
    <name type="scientific">BD1-7 clade bacterium</name>
    <dbReference type="NCBI Taxonomy" id="2029982"/>
    <lineage>
        <taxon>Bacteria</taxon>
        <taxon>Pseudomonadati</taxon>
        <taxon>Pseudomonadota</taxon>
        <taxon>Gammaproteobacteria</taxon>
        <taxon>Cellvibrionales</taxon>
        <taxon>Spongiibacteraceae</taxon>
        <taxon>BD1-7 clade</taxon>
    </lineage>
</organism>
<evidence type="ECO:0000256" key="2">
    <source>
        <dbReference type="ARBA" id="ARBA00010139"/>
    </source>
</evidence>
<dbReference type="Gene3D" id="3.50.50.60">
    <property type="entry name" value="FAD/NAD(P)-binding domain"/>
    <property type="match status" value="3"/>
</dbReference>
<sequence>MNNTADIIIIGAGLSGIGAACHFKRHCPGKRVRILEARENMGGTWDLFRYPGIRSDSDMFTLGYNFKPWTDSKAIADGESILKYIRETAKEHRIEESIEYGCKVKAMNWCSRSSRWTLSVDTDEGPQEYQSQFVLSCTGYYDYDAGYEPAYPERDAYQGQFIHPQFWPEDFDYAGKKVVVIGSGATAVTIVPAMADKAAQVTMLQRSPSYMIAMPTEDKMLNGLYRLLPEKLAYMLGRGRNILINWLGYKYMRAFPAQGRGFLLKMAKKALPADFDMKHFSPSYNPWDERLCAVTDGDMFEAISQGKVAIETDHIARFVETGIELKSGKVLEADAVVSATGLNLKVMSGIAITVDNKPYDITQKMYYKGILFEDLPNLGMVFGYTNASWTLKSDLISEYFCRLINHMSANGYTQVTPVNSDKTMQWIPFVDMSSGYIKRAESIIPKQGAQYPWRLHQNYVRDLFNSRFGKLADEQLVFSKATEAPAAKSRKLDRADRIDTAEVG</sequence>
<gene>
    <name evidence="8" type="primary">mymA</name>
    <name evidence="8" type="ORF">OPDIPICF_04567</name>
</gene>
<evidence type="ECO:0000256" key="3">
    <source>
        <dbReference type="ARBA" id="ARBA00022630"/>
    </source>
</evidence>
<protein>
    <submittedName>
        <fullName evidence="8">FAD-containing monooxygenase MymA</fullName>
        <ecNumber evidence="8">1.14.13.-</ecNumber>
    </submittedName>
</protein>
<comment type="cofactor">
    <cofactor evidence="1">
        <name>FAD</name>
        <dbReference type="ChEBI" id="CHEBI:57692"/>
    </cofactor>
</comment>
<dbReference type="GO" id="GO:0004497">
    <property type="term" value="F:monooxygenase activity"/>
    <property type="evidence" value="ECO:0007669"/>
    <property type="project" value="UniProtKB-KW"/>
</dbReference>
<evidence type="ECO:0000256" key="5">
    <source>
        <dbReference type="ARBA" id="ARBA00022857"/>
    </source>
</evidence>
<keyword evidence="6 8" id="KW-0560">Oxidoreductase</keyword>
<evidence type="ECO:0000256" key="6">
    <source>
        <dbReference type="ARBA" id="ARBA00023002"/>
    </source>
</evidence>
<evidence type="ECO:0000313" key="9">
    <source>
        <dbReference type="Proteomes" id="UP000441399"/>
    </source>
</evidence>
<proteinExistence type="inferred from homology"/>
<dbReference type="EMBL" id="CACSIO010000010">
    <property type="protein sequence ID" value="CAA0103702.1"/>
    <property type="molecule type" value="Genomic_DNA"/>
</dbReference>
<evidence type="ECO:0000256" key="4">
    <source>
        <dbReference type="ARBA" id="ARBA00022827"/>
    </source>
</evidence>
<dbReference type="Proteomes" id="UP000441399">
    <property type="component" value="Unassembled WGS sequence"/>
</dbReference>
<evidence type="ECO:0000313" key="8">
    <source>
        <dbReference type="EMBL" id="CAA0103702.1"/>
    </source>
</evidence>
<dbReference type="EC" id="1.14.13.-" evidence="8"/>
<keyword evidence="9" id="KW-1185">Reference proteome</keyword>
<name>A0A5S9PHX7_9GAMM</name>
<keyword evidence="3" id="KW-0285">Flavoprotein</keyword>
<keyword evidence="4" id="KW-0274">FAD</keyword>
<keyword evidence="5" id="KW-0521">NADP</keyword>
<dbReference type="Pfam" id="PF13738">
    <property type="entry name" value="Pyr_redox_3"/>
    <property type="match status" value="1"/>
</dbReference>
<evidence type="ECO:0000256" key="1">
    <source>
        <dbReference type="ARBA" id="ARBA00001974"/>
    </source>
</evidence>
<comment type="similarity">
    <text evidence="2">Belongs to the FAD-binding monooxygenase family.</text>
</comment>